<dbReference type="EMBL" id="JAGSPA010000004">
    <property type="protein sequence ID" value="MBV7257733.1"/>
    <property type="molecule type" value="Genomic_DNA"/>
</dbReference>
<sequence length="263" mass="28699">MLIESSRKARDAREAKMAILSAKPFAHRGLHAENGPVENSVAAFEAAINAGFGIELDVQLTQEAGAVVFHDSTLERLSEGTGPVLHKSMKALEAIKLRNSDEKIRTLQDVLLHIGGRTPVLIEAKVGQASPLALALAVRRALEGYVGPVGIMSFHPAVSRWFHDHFPLMLNGLVVSEEPDTAGSAWRASAPARFFAIQRARPKFIAYDVRSLPSRLARHFQKPGKRTFTWTVRTDQDIAVGRAHADQLILEGHAAAQLAGRKD</sequence>
<organism evidence="2 3">
    <name type="scientific">Pacificimonas pallii</name>
    <dbReference type="NCBI Taxonomy" id="2827236"/>
    <lineage>
        <taxon>Bacteria</taxon>
        <taxon>Pseudomonadati</taxon>
        <taxon>Pseudomonadota</taxon>
        <taxon>Alphaproteobacteria</taxon>
        <taxon>Sphingomonadales</taxon>
        <taxon>Sphingosinicellaceae</taxon>
        <taxon>Pacificimonas</taxon>
    </lineage>
</organism>
<feature type="domain" description="GP-PDE" evidence="1">
    <location>
        <begin position="22"/>
        <end position="260"/>
    </location>
</feature>
<evidence type="ECO:0000313" key="2">
    <source>
        <dbReference type="EMBL" id="MBV7257733.1"/>
    </source>
</evidence>
<dbReference type="PANTHER" id="PTHR46211">
    <property type="entry name" value="GLYCEROPHOSPHORYL DIESTER PHOSPHODIESTERASE"/>
    <property type="match status" value="1"/>
</dbReference>
<gene>
    <name evidence="2" type="ORF">KCG44_13150</name>
</gene>
<dbReference type="PROSITE" id="PS51704">
    <property type="entry name" value="GP_PDE"/>
    <property type="match status" value="1"/>
</dbReference>
<evidence type="ECO:0000259" key="1">
    <source>
        <dbReference type="PROSITE" id="PS51704"/>
    </source>
</evidence>
<dbReference type="Pfam" id="PF03009">
    <property type="entry name" value="GDPD"/>
    <property type="match status" value="1"/>
</dbReference>
<reference evidence="2 3" key="1">
    <citation type="submission" date="2021-04" db="EMBL/GenBank/DDBJ databases">
        <authorList>
            <person name="Pira H."/>
            <person name="Risdian C."/>
            <person name="Wink J."/>
        </authorList>
    </citation>
    <scope>NUCLEOTIDE SEQUENCE [LARGE SCALE GENOMIC DNA]</scope>
    <source>
        <strain evidence="2 3">WHA3</strain>
    </source>
</reference>
<dbReference type="Proteomes" id="UP000722336">
    <property type="component" value="Unassembled WGS sequence"/>
</dbReference>
<accession>A0ABS6SI53</accession>
<comment type="caution">
    <text evidence="2">The sequence shown here is derived from an EMBL/GenBank/DDBJ whole genome shotgun (WGS) entry which is preliminary data.</text>
</comment>
<evidence type="ECO:0000313" key="3">
    <source>
        <dbReference type="Proteomes" id="UP000722336"/>
    </source>
</evidence>
<dbReference type="PANTHER" id="PTHR46211:SF1">
    <property type="entry name" value="GLYCEROPHOSPHODIESTER PHOSPHODIESTERASE, CYTOPLASMIC"/>
    <property type="match status" value="1"/>
</dbReference>
<protein>
    <submittedName>
        <fullName evidence="2">Glycerophosphodiester phosphodiesterase</fullName>
    </submittedName>
</protein>
<keyword evidence="3" id="KW-1185">Reference proteome</keyword>
<proteinExistence type="predicted"/>
<dbReference type="InterPro" id="IPR030395">
    <property type="entry name" value="GP_PDE_dom"/>
</dbReference>
<name>A0ABS6SI53_9SPHN</name>